<evidence type="ECO:0000256" key="1">
    <source>
        <dbReference type="ARBA" id="ARBA00022676"/>
    </source>
</evidence>
<proteinExistence type="inferred from homology"/>
<evidence type="ECO:0000313" key="8">
    <source>
        <dbReference type="Proteomes" id="UP000437736"/>
    </source>
</evidence>
<dbReference type="Gene3D" id="2.60.40.1180">
    <property type="entry name" value="Golgi alpha-mannosidase II"/>
    <property type="match status" value="1"/>
</dbReference>
<evidence type="ECO:0000256" key="2">
    <source>
        <dbReference type="ARBA" id="ARBA00022679"/>
    </source>
</evidence>
<feature type="binding site" evidence="4">
    <location>
        <position position="239"/>
    </location>
    <ligand>
        <name>alpha-maltose 1-phosphate</name>
        <dbReference type="ChEBI" id="CHEBI:63576"/>
    </ligand>
</feature>
<protein>
    <recommendedName>
        <fullName evidence="4">Alpha-1,4-glucan:maltose-1-phosphate maltosyltransferase</fullName>
        <shortName evidence="4">GMPMT</shortName>
        <ecNumber evidence="4">2.4.99.16</ecNumber>
    </recommendedName>
    <alternativeName>
        <fullName evidence="4">(1-&gt;4)-alpha-D-glucan:maltose-1-phosphate alpha-D-maltosyltransferase</fullName>
    </alternativeName>
</protein>
<dbReference type="InterPro" id="IPR026585">
    <property type="entry name" value="GlgE"/>
</dbReference>
<keyword evidence="2 4" id="KW-0808">Transferase</keyword>
<comment type="catalytic activity">
    <reaction evidence="4">
        <text>alpha-maltose 1-phosphate + [(1-&gt;4)-alpha-D-glucosyl](n) = [(1-&gt;4)-alpha-D-glucosyl](n+2) + phosphate</text>
        <dbReference type="Rhea" id="RHEA:42692"/>
        <dbReference type="Rhea" id="RHEA-COMP:9584"/>
        <dbReference type="Rhea" id="RHEA-COMP:10183"/>
        <dbReference type="ChEBI" id="CHEBI:15444"/>
        <dbReference type="ChEBI" id="CHEBI:43474"/>
        <dbReference type="ChEBI" id="CHEBI:63576"/>
        <dbReference type="EC" id="2.4.99.16"/>
    </reaction>
</comment>
<comment type="function">
    <text evidence="4">Maltosyltransferase that uses maltose 1-phosphate (M1P) as the sugar donor to elongate linear or branched alpha-(1-&gt;4)-glucans. Is involved in a branched alpha-glucan biosynthetic pathway from trehalose, together with TreS, Mak and GlgB.</text>
</comment>
<dbReference type="SUPFAM" id="SSF51445">
    <property type="entry name" value="(Trans)glycosidases"/>
    <property type="match status" value="1"/>
</dbReference>
<reference evidence="7 8" key="1">
    <citation type="submission" date="2019-11" db="EMBL/GenBank/DDBJ databases">
        <title>Acidiferrimicrobium australis gen. nov., sp. nov., an acidophilic and obligately heterotrophic, member of the Actinobacteria that catalyses dissimilatory oxido- reduction of iron isolated from metal-rich acidic water in Chile.</title>
        <authorList>
            <person name="Gonzalez D."/>
            <person name="Huber K."/>
            <person name="Hedrich S."/>
            <person name="Rojas-Villalobos C."/>
            <person name="Quatrini R."/>
            <person name="Dinamarca M.A."/>
            <person name="Schwarz A."/>
            <person name="Canales C."/>
            <person name="Nancucheo I."/>
        </authorList>
    </citation>
    <scope>NUCLEOTIDE SEQUENCE [LARGE SCALE GENOMIC DNA]</scope>
    <source>
        <strain evidence="7 8">USS-CCA1</strain>
    </source>
</reference>
<dbReference type="InterPro" id="IPR013783">
    <property type="entry name" value="Ig-like_fold"/>
</dbReference>
<feature type="active site" description="Proton donor" evidence="4">
    <location>
        <position position="402"/>
    </location>
</feature>
<evidence type="ECO:0000259" key="6">
    <source>
        <dbReference type="Pfam" id="PF21702"/>
    </source>
</evidence>
<feature type="site" description="Transition state stabilizer" evidence="4">
    <location>
        <position position="463"/>
    </location>
</feature>
<feature type="domain" description="Alpha-1,4-glucan:maltose-1-phosphate maltosyltransferase" evidence="5">
    <location>
        <begin position="3"/>
        <end position="188"/>
    </location>
</feature>
<evidence type="ECO:0000259" key="5">
    <source>
        <dbReference type="Pfam" id="PF11896"/>
    </source>
</evidence>
<accession>A0ABW9QRJ1</accession>
<dbReference type="EMBL" id="WJHE01000294">
    <property type="protein sequence ID" value="MST32447.1"/>
    <property type="molecule type" value="Genomic_DNA"/>
</dbReference>
<feature type="active site" description="Nucleophile" evidence="4">
    <location>
        <position position="373"/>
    </location>
</feature>
<sequence length="656" mass="73105">MTGRIVIDDIRPRTSEPGFAAKAIVGEAVPVRAVIFKDGHDVLAARVQLFVEGRSTPESEAPLLAGPNDAWTGRIVADRIGRHQLVVQAWTDRHASWSKRVLAKLDAAQDVSVEIAEGRELLASVAPLPGGARRPELEAAQRALADERLPDVDRLRPALTRAVADALTGPDGSPDLTVAPPRPLWVDRERALVGAWYELFPRSHGGFKGAEERVAEVAAMGFDVLYVPPIHPIGTTERKGRDNTLVAGPDDPGSPWAIGSAEGGHTSIHPGLGSVEDFSHFRETVEACGMELALDYALQCSPDHPWVHEHPEWFHHRPDGSIAYAENPPKKYQDIYPINFWPARDEDRVALWQACRDILEHWIGLGVEIFRVDNPHTKPVAFWEWLIPAVQSRHPRVVFLAEAFTRPRVMEKLAEIGFSQSYTYFTWRTARDGEEGLWAYMEELTAGRAADFFRPNFWPNTPDILSGPLRHGPPAAFALRYVLAATLSPSYGVYSGFELYENEPASEANEEYLGSEKYEIKHRDFDRPGTLAPLMTRVNEIRRRHPALQRLRNLQLLPTDNPAVFAYAKLSDDGSDALLVAVTLDPYTPQGSLVHVDPSALGLPGDRPYPLVDLLSGEHYEWEGRQGFVRFEPQRRVAHIFDLRSQPPVRATAVLP</sequence>
<organism evidence="7 8">
    <name type="scientific">Acidiferrimicrobium australe</name>
    <dbReference type="NCBI Taxonomy" id="2664430"/>
    <lineage>
        <taxon>Bacteria</taxon>
        <taxon>Bacillati</taxon>
        <taxon>Actinomycetota</taxon>
        <taxon>Acidimicrobiia</taxon>
        <taxon>Acidimicrobiales</taxon>
        <taxon>Acidimicrobiaceae</taxon>
        <taxon>Acidiferrimicrobium</taxon>
    </lineage>
</organism>
<dbReference type="InterPro" id="IPR017853">
    <property type="entry name" value="GH"/>
</dbReference>
<feature type="binding site" evidence="4">
    <location>
        <position position="374"/>
    </location>
    <ligand>
        <name>alpha-maltose 1-phosphate</name>
        <dbReference type="ChEBI" id="CHEBI:63576"/>
    </ligand>
</feature>
<feature type="domain" description="Alpha-1,4-glucan:maltose-1-phosphate maltosyltransferase C-terminal" evidence="6">
    <location>
        <begin position="558"/>
        <end position="643"/>
    </location>
</feature>
<dbReference type="Gene3D" id="3.20.20.80">
    <property type="entry name" value="Glycosidases"/>
    <property type="match status" value="1"/>
</dbReference>
<keyword evidence="1 4" id="KW-0328">Glycosyltransferase</keyword>
<dbReference type="HAMAP" id="MF_02124">
    <property type="entry name" value="GlgE"/>
    <property type="match status" value="1"/>
</dbReference>
<dbReference type="Proteomes" id="UP000437736">
    <property type="component" value="Unassembled WGS sequence"/>
</dbReference>
<dbReference type="InterPro" id="IPR049171">
    <property type="entry name" value="GLGE_C"/>
</dbReference>
<comment type="caution">
    <text evidence="7">The sequence shown here is derived from an EMBL/GenBank/DDBJ whole genome shotgun (WGS) entry which is preliminary data.</text>
</comment>
<dbReference type="Pfam" id="PF11896">
    <property type="entry name" value="GlgE_dom_N_S"/>
    <property type="match status" value="1"/>
</dbReference>
<gene>
    <name evidence="4" type="primary">glgE</name>
    <name evidence="7" type="ORF">GHK86_06900</name>
</gene>
<dbReference type="EC" id="2.4.99.16" evidence="4"/>
<keyword evidence="8" id="KW-1185">Reference proteome</keyword>
<comment type="similarity">
    <text evidence="4">Belongs to the glycosyl hydrolase 13 family. GlgE subfamily.</text>
</comment>
<dbReference type="CDD" id="cd11344">
    <property type="entry name" value="AmyAc_GlgE_like"/>
    <property type="match status" value="1"/>
</dbReference>
<dbReference type="Gene3D" id="1.20.58.80">
    <property type="entry name" value="Phosphotransferase system, lactose/cellobiose-type IIA subunit"/>
    <property type="match status" value="1"/>
</dbReference>
<dbReference type="PANTHER" id="PTHR47786:SF2">
    <property type="entry name" value="GLYCOSYL HYDROLASE FAMILY 13 CATALYTIC DOMAIN-CONTAINING PROTEIN"/>
    <property type="match status" value="1"/>
</dbReference>
<dbReference type="PANTHER" id="PTHR47786">
    <property type="entry name" value="ALPHA-1,4-GLUCAN:MALTOSE-1-PHOSPHATE MALTOSYLTRANSFERASE"/>
    <property type="match status" value="1"/>
</dbReference>
<feature type="binding site" evidence="4">
    <location>
        <begin position="517"/>
        <end position="518"/>
    </location>
    <ligand>
        <name>alpha-maltose 1-phosphate</name>
        <dbReference type="ChEBI" id="CHEBI:63576"/>
    </ligand>
</feature>
<evidence type="ECO:0000256" key="3">
    <source>
        <dbReference type="ARBA" id="ARBA00023277"/>
    </source>
</evidence>
<comment type="subunit">
    <text evidence="4">Homodimer.</text>
</comment>
<dbReference type="InterPro" id="IPR013780">
    <property type="entry name" value="Glyco_hydro_b"/>
</dbReference>
<dbReference type="InterPro" id="IPR021828">
    <property type="entry name" value="GlgE_dom_N/S"/>
</dbReference>
<evidence type="ECO:0000313" key="7">
    <source>
        <dbReference type="EMBL" id="MST32447.1"/>
    </source>
</evidence>
<evidence type="ECO:0000256" key="4">
    <source>
        <dbReference type="HAMAP-Rule" id="MF_02124"/>
    </source>
</evidence>
<name>A0ABW9QRJ1_9ACTN</name>
<keyword evidence="3 4" id="KW-0119">Carbohydrate metabolism</keyword>
<dbReference type="Pfam" id="PF21702">
    <property type="entry name" value="GLGE_C"/>
    <property type="match status" value="1"/>
</dbReference>
<dbReference type="Gene3D" id="2.60.40.10">
    <property type="entry name" value="Immunoglobulins"/>
    <property type="match status" value="1"/>
</dbReference>
<feature type="binding site" evidence="4">
    <location>
        <position position="334"/>
    </location>
    <ligand>
        <name>alpha-maltose 1-phosphate</name>
        <dbReference type="ChEBI" id="CHEBI:63576"/>
    </ligand>
</feature>
<feature type="binding site" evidence="4">
    <location>
        <position position="299"/>
    </location>
    <ligand>
        <name>alpha-maltose 1-phosphate</name>
        <dbReference type="ChEBI" id="CHEBI:63576"/>
    </ligand>
</feature>